<name>A0A192ZIV7_9EUKA</name>
<organism evidence="7">
    <name type="scientific">Stygiella incarcerata</name>
    <dbReference type="NCBI Taxonomy" id="1712417"/>
    <lineage>
        <taxon>Eukaryota</taxon>
        <taxon>Discoba</taxon>
        <taxon>Jakobida</taxon>
        <taxon>Andalucina</taxon>
        <taxon>Stygiellidae</taxon>
        <taxon>Stygiella</taxon>
    </lineage>
</organism>
<evidence type="ECO:0000256" key="2">
    <source>
        <dbReference type="PIRSR" id="PIRSR640255-1"/>
    </source>
</evidence>
<dbReference type="SMART" id="SM00892">
    <property type="entry name" value="Endonuclease_NS"/>
    <property type="match status" value="1"/>
</dbReference>
<evidence type="ECO:0000256" key="1">
    <source>
        <dbReference type="ARBA" id="ARBA00010052"/>
    </source>
</evidence>
<dbReference type="SUPFAM" id="SSF54060">
    <property type="entry name" value="His-Me finger endonucleases"/>
    <property type="match status" value="1"/>
</dbReference>
<dbReference type="EMBL" id="KT984643">
    <property type="protein sequence ID" value="ANM86863.1"/>
    <property type="molecule type" value="mRNA"/>
</dbReference>
<accession>A0A192ZIV7</accession>
<evidence type="ECO:0000256" key="3">
    <source>
        <dbReference type="PIRSR" id="PIRSR640255-2"/>
    </source>
</evidence>
<dbReference type="InterPro" id="IPR040255">
    <property type="entry name" value="Non-specific_endonuclease"/>
</dbReference>
<feature type="binding site" evidence="3">
    <location>
        <position position="188"/>
    </location>
    <ligand>
        <name>Mg(2+)</name>
        <dbReference type="ChEBI" id="CHEBI:18420"/>
        <note>catalytic</note>
    </ligand>
</feature>
<keyword evidence="3" id="KW-0479">Metal-binding</keyword>
<dbReference type="AlphaFoldDB" id="A0A192ZIV7"/>
<dbReference type="GO" id="GO:0005743">
    <property type="term" value="C:mitochondrial inner membrane"/>
    <property type="evidence" value="ECO:0007669"/>
    <property type="project" value="TreeGrafter"/>
</dbReference>
<feature type="transmembrane region" description="Helical" evidence="4">
    <location>
        <begin position="387"/>
        <end position="405"/>
    </location>
</feature>
<dbReference type="GO" id="GO:0005634">
    <property type="term" value="C:nucleus"/>
    <property type="evidence" value="ECO:0007669"/>
    <property type="project" value="TreeGrafter"/>
</dbReference>
<dbReference type="InterPro" id="IPR001604">
    <property type="entry name" value="Endo_G_ENPP1-like_dom"/>
</dbReference>
<dbReference type="CDD" id="cd00091">
    <property type="entry name" value="NUC"/>
    <property type="match status" value="1"/>
</dbReference>
<dbReference type="GO" id="GO:0000014">
    <property type="term" value="F:single-stranded DNA endodeoxyribonuclease activity"/>
    <property type="evidence" value="ECO:0007669"/>
    <property type="project" value="TreeGrafter"/>
</dbReference>
<keyword evidence="4" id="KW-1133">Transmembrane helix</keyword>
<keyword evidence="4" id="KW-0472">Membrane</keyword>
<dbReference type="Gene3D" id="3.40.570.10">
    <property type="entry name" value="Extracellular Endonuclease, subunit A"/>
    <property type="match status" value="1"/>
</dbReference>
<dbReference type="InterPro" id="IPR020821">
    <property type="entry name" value="ENPP1-3/EXOG-like_nuc-like"/>
</dbReference>
<dbReference type="InterPro" id="IPR044925">
    <property type="entry name" value="His-Me_finger_sf"/>
</dbReference>
<dbReference type="SMART" id="SM00477">
    <property type="entry name" value="NUC"/>
    <property type="match status" value="1"/>
</dbReference>
<evidence type="ECO:0000259" key="5">
    <source>
        <dbReference type="SMART" id="SM00477"/>
    </source>
</evidence>
<feature type="domain" description="ENPP1-3/EXOG-like endonuclease/phosphodiesterase" evidence="5">
    <location>
        <begin position="90"/>
        <end position="303"/>
    </location>
</feature>
<dbReference type="Pfam" id="PF01223">
    <property type="entry name" value="Endonuclease_NS"/>
    <property type="match status" value="1"/>
</dbReference>
<feature type="active site" description="Proton acceptor" evidence="2">
    <location>
        <position position="157"/>
    </location>
</feature>
<dbReference type="InterPro" id="IPR044929">
    <property type="entry name" value="DNA/RNA_non-sp_Endonuclease_sf"/>
</dbReference>
<evidence type="ECO:0000256" key="4">
    <source>
        <dbReference type="SAM" id="Phobius"/>
    </source>
</evidence>
<dbReference type="GO" id="GO:0004521">
    <property type="term" value="F:RNA endonuclease activity"/>
    <property type="evidence" value="ECO:0007669"/>
    <property type="project" value="TreeGrafter"/>
</dbReference>
<feature type="transmembrane region" description="Helical" evidence="4">
    <location>
        <begin position="12"/>
        <end position="31"/>
    </location>
</feature>
<dbReference type="PANTHER" id="PTHR13966">
    <property type="entry name" value="ENDONUCLEASE RELATED"/>
    <property type="match status" value="1"/>
</dbReference>
<evidence type="ECO:0000259" key="6">
    <source>
        <dbReference type="SMART" id="SM00892"/>
    </source>
</evidence>
<sequence length="406" mass="46754">MSSLHSFCHSFLSFFLSFHFLLLYFTMHRLLSTVNGWKMKMMKKGESDARSVPIQIQPKQYCLYQFLLDRLHIRRILPFGFPTICPVRIRKSYVAGVDMAKKIPFFVAEAYSSSLLKALESRNASRNKCRFVADPTVPDKYAAKNEDYLRSGLSRGHMAPAGAQKTMSEMQDSFNLTTNILPQDFDCNAFLWRRLEHWTKEISVNHQGVYVISGPIFRPQEGTNCVEYQVIGKGRVAVPTHLFKVILTKDKKSWYSRAKYSMAAYVVPNAPIVISTPLNEIEVSIDSLEEQTGMYFHPKLDRSRVVMHLQDQEPAAMDPQHIEWASKDIQYARSLWFLKMLEERYQRQGLMKDGTVQMAMKQQKKKLNWNARKKVVSYFLPTSVKDAIYVCGSIAACVAGGWYYGN</sequence>
<protein>
    <submittedName>
        <fullName evidence="7">Nuclease EXOG</fullName>
    </submittedName>
</protein>
<gene>
    <name evidence="7" type="primary">EXOG</name>
</gene>
<reference evidence="7" key="1">
    <citation type="journal article" date="2016" name="Mol. Biol. Evol.">
        <title>Novel hydrogenosomes in the microaerophilic jakobid Stygiella incarcerata.</title>
        <authorList>
            <person name="Leger M.M."/>
            <person name="Eme L."/>
            <person name="Hug L.A."/>
            <person name="Roger A.J."/>
        </authorList>
    </citation>
    <scope>NUCLEOTIDE SEQUENCE</scope>
</reference>
<dbReference type="GO" id="GO:0003676">
    <property type="term" value="F:nucleic acid binding"/>
    <property type="evidence" value="ECO:0007669"/>
    <property type="project" value="InterPro"/>
</dbReference>
<keyword evidence="4" id="KW-0812">Transmembrane</keyword>
<dbReference type="PANTHER" id="PTHR13966:SF19">
    <property type="entry name" value="NUCLEASE EXOG, MITOCHONDRIAL"/>
    <property type="match status" value="1"/>
</dbReference>
<dbReference type="GO" id="GO:0046872">
    <property type="term" value="F:metal ion binding"/>
    <property type="evidence" value="ECO:0007669"/>
    <property type="project" value="UniProtKB-KW"/>
</dbReference>
<evidence type="ECO:0000313" key="7">
    <source>
        <dbReference type="EMBL" id="ANM86863.1"/>
    </source>
</evidence>
<feature type="domain" description="DNA/RNA non-specific endonuclease/pyrophosphatase/phosphodiesterase" evidence="6">
    <location>
        <begin position="89"/>
        <end position="303"/>
    </location>
</feature>
<proteinExistence type="evidence at transcript level"/>
<comment type="similarity">
    <text evidence="1">Belongs to the DNA/RNA non-specific endonuclease family.</text>
</comment>